<evidence type="ECO:0000313" key="3">
    <source>
        <dbReference type="Proteomes" id="UP000241960"/>
    </source>
</evidence>
<name>A0A9Q6HPU6_9STAP</name>
<dbReference type="AlphaFoldDB" id="A0A9Q6HPU6"/>
<feature type="compositionally biased region" description="Basic and acidic residues" evidence="1">
    <location>
        <begin position="84"/>
        <end position="95"/>
    </location>
</feature>
<protein>
    <recommendedName>
        <fullName evidence="4">Staphylococcal protein</fullName>
    </recommendedName>
</protein>
<comment type="caution">
    <text evidence="2">The sequence shown here is derived from an EMBL/GenBank/DDBJ whole genome shotgun (WGS) entry which is preliminary data.</text>
</comment>
<gene>
    <name evidence="2" type="ORF">BU058_04255</name>
</gene>
<feature type="compositionally biased region" description="Low complexity" evidence="1">
    <location>
        <begin position="31"/>
        <end position="41"/>
    </location>
</feature>
<dbReference type="RefSeq" id="WP_107544919.1">
    <property type="nucleotide sequence ID" value="NZ_PZFQ01000010.1"/>
</dbReference>
<proteinExistence type="predicted"/>
<evidence type="ECO:0000313" key="2">
    <source>
        <dbReference type="EMBL" id="PTI76450.1"/>
    </source>
</evidence>
<feature type="region of interest" description="Disordered" evidence="1">
    <location>
        <begin position="24"/>
        <end position="130"/>
    </location>
</feature>
<reference evidence="2 3" key="1">
    <citation type="journal article" date="2016" name="Front. Microbiol.">
        <title>Comprehensive Phylogenetic Analysis of Bovine Non-aureus Staphylococci Species Based on Whole-Genome Sequencing.</title>
        <authorList>
            <person name="Naushad S."/>
            <person name="Barkema H.W."/>
            <person name="Luby C."/>
            <person name="Condas L.A."/>
            <person name="Nobrega D.B."/>
            <person name="Carson D.A."/>
            <person name="De Buck J."/>
        </authorList>
    </citation>
    <scope>NUCLEOTIDE SEQUENCE [LARGE SCALE GENOMIC DNA]</scope>
    <source>
        <strain evidence="2 3">SNUC 1231</strain>
    </source>
</reference>
<feature type="compositionally biased region" description="Low complexity" evidence="1">
    <location>
        <begin position="97"/>
        <end position="106"/>
    </location>
</feature>
<evidence type="ECO:0008006" key="4">
    <source>
        <dbReference type="Google" id="ProtNLM"/>
    </source>
</evidence>
<dbReference type="EMBL" id="PZFQ01000010">
    <property type="protein sequence ID" value="PTI76450.1"/>
    <property type="molecule type" value="Genomic_DNA"/>
</dbReference>
<accession>A0A9Q6HPU6</accession>
<evidence type="ECO:0000256" key="1">
    <source>
        <dbReference type="SAM" id="MobiDB-lite"/>
    </source>
</evidence>
<feature type="compositionally biased region" description="Basic and acidic residues" evidence="1">
    <location>
        <begin position="44"/>
        <end position="77"/>
    </location>
</feature>
<organism evidence="2 3">
    <name type="scientific">Staphylococcus succinus</name>
    <dbReference type="NCBI Taxonomy" id="61015"/>
    <lineage>
        <taxon>Bacteria</taxon>
        <taxon>Bacillati</taxon>
        <taxon>Bacillota</taxon>
        <taxon>Bacilli</taxon>
        <taxon>Bacillales</taxon>
        <taxon>Staphylococcaceae</taxon>
        <taxon>Staphylococcus</taxon>
    </lineage>
</organism>
<dbReference type="Proteomes" id="UP000241960">
    <property type="component" value="Unassembled WGS sequence"/>
</dbReference>
<sequence>MNIGIIIFVISVIVTIIGAINDKSHKERQNQKPPVNKQPNNRGGRPEKRGFLEEIGKTFKEIEKQMNEGPTMKEERPAQPTKPAETRVEKMEMPEPRTSQRTSQRTTRTDNQTEAEKEKMSKQQQNSELQRQLEADLAGKLQNVRTEIDRENEKKLQRTERKARAIIADKNLSERTKRYRLKQLMNAHAIQSSGTNERLRFDEDEVVNGIIWSEILDRPKRL</sequence>